<proteinExistence type="predicted"/>
<keyword evidence="2" id="KW-0472">Membrane</keyword>
<keyword evidence="4" id="KW-1185">Reference proteome</keyword>
<dbReference type="GO" id="GO:0043683">
    <property type="term" value="P:type IV pilus assembly"/>
    <property type="evidence" value="ECO:0007669"/>
    <property type="project" value="TreeGrafter"/>
</dbReference>
<evidence type="ECO:0000313" key="3">
    <source>
        <dbReference type="EMBL" id="ABW66142.1"/>
    </source>
</evidence>
<dbReference type="HOGENOM" id="CLU_081304_0_1_7"/>
<evidence type="ECO:0000256" key="1">
    <source>
        <dbReference type="SAM" id="Coils"/>
    </source>
</evidence>
<keyword evidence="2" id="KW-1133">Transmembrane helix</keyword>
<protein>
    <submittedName>
        <fullName evidence="3">Fimbrial assembly family protein</fullName>
    </submittedName>
</protein>
<dbReference type="OrthoDB" id="5296173at2"/>
<dbReference type="AlphaFoldDB" id="A8ZSX8"/>
<keyword evidence="2" id="KW-0812">Transmembrane</keyword>
<sequence length="180" mass="20608">MIKINLLPYRAARRKENIRRQISVFLLFFIFVAMGLTYYHIVLSGKVSAAKDRLQRTQSELKSYQAKVKEVDELKAKLATLDKKLDVMARLNLDRKAPVLLLREIAELTVKGRMWITRLEESGNTVFVSGIAMDNKTVATFMTRIEESSLFSGVDLSNLVHEERSGLKLKRFELRCSKAA</sequence>
<name>A8ZSX8_DESOH</name>
<feature type="transmembrane region" description="Helical" evidence="2">
    <location>
        <begin position="21"/>
        <end position="41"/>
    </location>
</feature>
<dbReference type="eggNOG" id="COG3166">
    <property type="taxonomic scope" value="Bacteria"/>
</dbReference>
<accession>A8ZSX8</accession>
<dbReference type="InterPro" id="IPR052534">
    <property type="entry name" value="Extracell_DNA_Util/SecSys_Comp"/>
</dbReference>
<dbReference type="KEGG" id="dol:Dole_0332"/>
<evidence type="ECO:0000313" key="4">
    <source>
        <dbReference type="Proteomes" id="UP000008561"/>
    </source>
</evidence>
<dbReference type="Proteomes" id="UP000008561">
    <property type="component" value="Chromosome"/>
</dbReference>
<keyword evidence="1" id="KW-0175">Coiled coil</keyword>
<dbReference type="STRING" id="96561.Dole_0332"/>
<gene>
    <name evidence="3" type="ordered locus">Dole_0332</name>
</gene>
<organism evidence="3 4">
    <name type="scientific">Desulfosudis oleivorans (strain DSM 6200 / JCM 39069 / Hxd3)</name>
    <name type="common">Desulfococcus oleovorans</name>
    <dbReference type="NCBI Taxonomy" id="96561"/>
    <lineage>
        <taxon>Bacteria</taxon>
        <taxon>Pseudomonadati</taxon>
        <taxon>Thermodesulfobacteriota</taxon>
        <taxon>Desulfobacteria</taxon>
        <taxon>Desulfobacterales</taxon>
        <taxon>Desulfosudaceae</taxon>
        <taxon>Desulfosudis</taxon>
    </lineage>
</organism>
<dbReference type="InterPro" id="IPR007813">
    <property type="entry name" value="PilN"/>
</dbReference>
<feature type="coiled-coil region" evidence="1">
    <location>
        <begin position="47"/>
        <end position="91"/>
    </location>
</feature>
<dbReference type="Pfam" id="PF05137">
    <property type="entry name" value="PilN"/>
    <property type="match status" value="1"/>
</dbReference>
<dbReference type="EMBL" id="CP000859">
    <property type="protein sequence ID" value="ABW66142.1"/>
    <property type="molecule type" value="Genomic_DNA"/>
</dbReference>
<dbReference type="PANTHER" id="PTHR40278">
    <property type="entry name" value="DNA UTILIZATION PROTEIN HOFN"/>
    <property type="match status" value="1"/>
</dbReference>
<reference evidence="3 4" key="1">
    <citation type="submission" date="2007-10" db="EMBL/GenBank/DDBJ databases">
        <title>Complete sequence of Desulfococcus oleovorans Hxd3.</title>
        <authorList>
            <consortium name="US DOE Joint Genome Institute"/>
            <person name="Copeland A."/>
            <person name="Lucas S."/>
            <person name="Lapidus A."/>
            <person name="Barry K."/>
            <person name="Glavina del Rio T."/>
            <person name="Dalin E."/>
            <person name="Tice H."/>
            <person name="Pitluck S."/>
            <person name="Kiss H."/>
            <person name="Brettin T."/>
            <person name="Bruce D."/>
            <person name="Detter J.C."/>
            <person name="Han C."/>
            <person name="Schmutz J."/>
            <person name="Larimer F."/>
            <person name="Land M."/>
            <person name="Hauser L."/>
            <person name="Kyrpides N."/>
            <person name="Kim E."/>
            <person name="Wawrik B."/>
            <person name="Richardson P."/>
        </authorList>
    </citation>
    <scope>NUCLEOTIDE SEQUENCE [LARGE SCALE GENOMIC DNA]</scope>
    <source>
        <strain evidence="4">DSM 6200 / JCM 39069 / Hxd3</strain>
    </source>
</reference>
<dbReference type="PANTHER" id="PTHR40278:SF2">
    <property type="entry name" value="TYPE IV PILUS INNER MEMBRANE COMPONENT PILN"/>
    <property type="match status" value="1"/>
</dbReference>
<evidence type="ECO:0000256" key="2">
    <source>
        <dbReference type="SAM" id="Phobius"/>
    </source>
</evidence>
<dbReference type="RefSeq" id="WP_012173761.1">
    <property type="nucleotide sequence ID" value="NC_009943.1"/>
</dbReference>
<dbReference type="GO" id="GO:0043107">
    <property type="term" value="P:type IV pilus-dependent motility"/>
    <property type="evidence" value="ECO:0007669"/>
    <property type="project" value="TreeGrafter"/>
</dbReference>